<keyword evidence="10" id="KW-0677">Repeat</keyword>
<keyword evidence="11" id="KW-0560">Oxidoreductase</keyword>
<evidence type="ECO:0000256" key="4">
    <source>
        <dbReference type="ARBA" id="ARBA00006298"/>
    </source>
</evidence>
<dbReference type="InterPro" id="IPR033138">
    <property type="entry name" value="Cu_oxidase_CS"/>
</dbReference>
<dbReference type="SUPFAM" id="SSF48452">
    <property type="entry name" value="TPR-like"/>
    <property type="match status" value="1"/>
</dbReference>
<keyword evidence="7" id="KW-0052">Apoplast</keyword>
<evidence type="ECO:0000256" key="1">
    <source>
        <dbReference type="ARBA" id="ARBA00000349"/>
    </source>
</evidence>
<feature type="domain" description="Plastocyanin-like" evidence="16">
    <location>
        <begin position="999"/>
        <end position="1103"/>
    </location>
</feature>
<dbReference type="InterPro" id="IPR011707">
    <property type="entry name" value="Cu-oxidase-like_N"/>
</dbReference>
<dbReference type="EC" id="1.10.3.2" evidence="6"/>
<proteinExistence type="inferred from homology"/>
<dbReference type="PANTHER" id="PTHR22767">
    <property type="entry name" value="N-TERMINAL ACETYLTRANSFERASE-RELATED"/>
    <property type="match status" value="1"/>
</dbReference>
<accession>A0ABY9C395</accession>
<dbReference type="Pfam" id="PF07732">
    <property type="entry name" value="Cu-oxidase_3"/>
    <property type="match status" value="1"/>
</dbReference>
<evidence type="ECO:0000313" key="17">
    <source>
        <dbReference type="EMBL" id="WJZ89168.1"/>
    </source>
</evidence>
<feature type="domain" description="Plastocyanin-like" evidence="15">
    <location>
        <begin position="1117"/>
        <end position="1221"/>
    </location>
</feature>
<dbReference type="InterPro" id="IPR019734">
    <property type="entry name" value="TPR_rpt"/>
</dbReference>
<keyword evidence="13" id="KW-0439">Lignin degradation</keyword>
<dbReference type="Pfam" id="PF09797">
    <property type="entry name" value="NatB_MDM20"/>
    <property type="match status" value="1"/>
</dbReference>
<dbReference type="InterPro" id="IPR034288">
    <property type="entry name" value="CuRO_1_LCC"/>
</dbReference>
<comment type="cofactor">
    <cofactor evidence="2">
        <name>Cu cation</name>
        <dbReference type="ChEBI" id="CHEBI:23378"/>
    </cofactor>
</comment>
<evidence type="ECO:0000313" key="18">
    <source>
        <dbReference type="Proteomes" id="UP001227230"/>
    </source>
</evidence>
<evidence type="ECO:0000256" key="11">
    <source>
        <dbReference type="ARBA" id="ARBA00023002"/>
    </source>
</evidence>
<dbReference type="Pfam" id="PF00394">
    <property type="entry name" value="Cu-oxidase"/>
    <property type="match status" value="1"/>
</dbReference>
<name>A0ABY9C395_VITVI</name>
<dbReference type="Gene3D" id="1.25.40.1040">
    <property type="match status" value="1"/>
</dbReference>
<keyword evidence="9" id="KW-0479">Metal-binding</keyword>
<evidence type="ECO:0000256" key="10">
    <source>
        <dbReference type="ARBA" id="ARBA00022737"/>
    </source>
</evidence>
<comment type="subcellular location">
    <subcellularLocation>
        <location evidence="3">Secreted</location>
        <location evidence="3">Extracellular space</location>
        <location evidence="3">Apoplast</location>
    </subcellularLocation>
</comment>
<dbReference type="InterPro" id="IPR019183">
    <property type="entry name" value="NAA25_NatB_aux_su"/>
</dbReference>
<evidence type="ECO:0000256" key="7">
    <source>
        <dbReference type="ARBA" id="ARBA00022523"/>
    </source>
</evidence>
<dbReference type="InterPro" id="IPR008972">
    <property type="entry name" value="Cupredoxin"/>
</dbReference>
<reference evidence="17 18" key="1">
    <citation type="journal article" date="2023" name="Hortic Res">
        <title>The complete reference genome for grapevine (Vitis vinifera L.) genetics and breeding.</title>
        <authorList>
            <person name="Shi X."/>
            <person name="Cao S."/>
            <person name="Wang X."/>
            <person name="Huang S."/>
            <person name="Wang Y."/>
            <person name="Liu Z."/>
            <person name="Liu W."/>
            <person name="Leng X."/>
            <person name="Peng Y."/>
            <person name="Wang N."/>
            <person name="Wang Y."/>
            <person name="Ma Z."/>
            <person name="Xu X."/>
            <person name="Zhang F."/>
            <person name="Xue H."/>
            <person name="Zhong H."/>
            <person name="Wang Y."/>
            <person name="Zhang K."/>
            <person name="Velt A."/>
            <person name="Avia K."/>
            <person name="Holtgrawe D."/>
            <person name="Grimplet J."/>
            <person name="Matus J.T."/>
            <person name="Ware D."/>
            <person name="Wu X."/>
            <person name="Wang H."/>
            <person name="Liu C."/>
            <person name="Fang Y."/>
            <person name="Rustenholz C."/>
            <person name="Cheng Z."/>
            <person name="Xiao H."/>
            <person name="Zhou Y."/>
        </authorList>
    </citation>
    <scope>NUCLEOTIDE SEQUENCE [LARGE SCALE GENOMIC DNA]</scope>
    <source>
        <strain evidence="18">cv. Pinot noir / PN40024</strain>
        <tissue evidence="17">Leaf</tissue>
    </source>
</reference>
<feature type="repeat" description="TPR" evidence="14">
    <location>
        <begin position="231"/>
        <end position="264"/>
    </location>
</feature>
<comment type="similarity">
    <text evidence="5">Belongs to the multicopper oxidase family.</text>
</comment>
<keyword evidence="14" id="KW-0802">TPR repeat</keyword>
<gene>
    <name evidence="17" type="ORF">VitviT2T_008405</name>
</gene>
<keyword evidence="18" id="KW-1185">Reference proteome</keyword>
<dbReference type="Gene3D" id="2.60.40.420">
    <property type="entry name" value="Cupredoxins - blue copper proteins"/>
    <property type="match status" value="2"/>
</dbReference>
<evidence type="ECO:0000256" key="3">
    <source>
        <dbReference type="ARBA" id="ARBA00004271"/>
    </source>
</evidence>
<dbReference type="InterPro" id="IPR001117">
    <property type="entry name" value="Cu-oxidase_2nd"/>
</dbReference>
<dbReference type="CDD" id="cd13875">
    <property type="entry name" value="CuRO_2_LCC_plant"/>
    <property type="match status" value="1"/>
</dbReference>
<evidence type="ECO:0000259" key="15">
    <source>
        <dbReference type="Pfam" id="PF00394"/>
    </source>
</evidence>
<evidence type="ECO:0000256" key="8">
    <source>
        <dbReference type="ARBA" id="ARBA00022525"/>
    </source>
</evidence>
<dbReference type="PROSITE" id="PS00079">
    <property type="entry name" value="MULTICOPPER_OXIDASE1"/>
    <property type="match status" value="1"/>
</dbReference>
<dbReference type="PANTHER" id="PTHR22767:SF3">
    <property type="entry name" value="N-ALPHA-ACETYLTRANSFERASE 25, NATB AUXILIARY SUBUNIT"/>
    <property type="match status" value="1"/>
</dbReference>
<dbReference type="CDD" id="cd13849">
    <property type="entry name" value="CuRO_1_LCC_plant"/>
    <property type="match status" value="1"/>
</dbReference>
<dbReference type="PROSITE" id="PS00080">
    <property type="entry name" value="MULTICOPPER_OXIDASE2"/>
    <property type="match status" value="1"/>
</dbReference>
<dbReference type="PROSITE" id="PS50005">
    <property type="entry name" value="TPR"/>
    <property type="match status" value="1"/>
</dbReference>
<evidence type="ECO:0000256" key="6">
    <source>
        <dbReference type="ARBA" id="ARBA00012297"/>
    </source>
</evidence>
<keyword evidence="12" id="KW-0186">Copper</keyword>
<evidence type="ECO:0000256" key="14">
    <source>
        <dbReference type="PROSITE-ProRule" id="PRU00339"/>
    </source>
</evidence>
<dbReference type="Proteomes" id="UP001227230">
    <property type="component" value="Chromosome 6"/>
</dbReference>
<dbReference type="SUPFAM" id="SSF49503">
    <property type="entry name" value="Cupredoxins"/>
    <property type="match status" value="2"/>
</dbReference>
<comment type="catalytic activity">
    <reaction evidence="1">
        <text>4 hydroquinone + O2 = 4 benzosemiquinone + 2 H2O</text>
        <dbReference type="Rhea" id="RHEA:11276"/>
        <dbReference type="ChEBI" id="CHEBI:15377"/>
        <dbReference type="ChEBI" id="CHEBI:15379"/>
        <dbReference type="ChEBI" id="CHEBI:17594"/>
        <dbReference type="ChEBI" id="CHEBI:17977"/>
        <dbReference type="EC" id="1.10.3.2"/>
    </reaction>
</comment>
<evidence type="ECO:0000256" key="2">
    <source>
        <dbReference type="ARBA" id="ARBA00001935"/>
    </source>
</evidence>
<evidence type="ECO:0000256" key="9">
    <source>
        <dbReference type="ARBA" id="ARBA00022723"/>
    </source>
</evidence>
<evidence type="ECO:0000256" key="12">
    <source>
        <dbReference type="ARBA" id="ARBA00023008"/>
    </source>
</evidence>
<dbReference type="InterPro" id="IPR002355">
    <property type="entry name" value="Cu_oxidase_Cu_BS"/>
</dbReference>
<dbReference type="SMART" id="SM00028">
    <property type="entry name" value="TPR"/>
    <property type="match status" value="2"/>
</dbReference>
<dbReference type="EMBL" id="CP126653">
    <property type="protein sequence ID" value="WJZ89168.1"/>
    <property type="molecule type" value="Genomic_DNA"/>
</dbReference>
<sequence length="1297" mass="146654">MASKFGMAGGIPERRVRPIWDAIDSRQFKNALKLSASLLSKYPNSPYALALKALILERMGKSDEALSVCLSAKELLYTNDSVLMDELTLSTLQIVFQRLDHLDLATSCYEYACGKFLNNLEIMMGLFNCYVREYSFVKQQQTAIKMYKIVGEERFLLWAVCSIQLQVLCGNGGEKLLLLAEGLLKKHIASHSLHEPEALIVYISVLEQQAKYGDALEVLSGKLGSLLVIEVDRLRIQGRLLARAGDYATAANIYQKVLESCPDDWECFQHYLDCLLEDGSYWCNEPLNDSVHPPKDVERNSSHLTDEVFISRLSNASAFAQKLQAEAGNDFIRCPYLANLEIERRKQLQGKGDDDKLIEVLMQYFFRFGHLACFASDIEGFLRVLPFGKKEEFLEKLIKSCDSLSAVPTKLLGQSISLFKIEELIGNMFKIPVVGAALVLFILCVSVHSFYDNFQELENSAIRMAQMYCKNLPLSKDLDQQESMHGEELLSMACNVLVQLFWRTRQLGYLLEAIMILELGLTIRRHVWQYKILLVHLYSYLGAYSLSYEWYKSLEVKNILLESVSHHILPQMLVSPLWVDLNDVLKDYLKFMDDHLKESADLTSLAYRHRNYSKVIEFVQFKERLQHSNQYLMARLEAPILQLKLNANNIEEEECILESLKSRVHFPEFSSEIGGKSLTFNEDMQSRPWWTPIPDKNYLLEPFEGVSFCPRENLQQQRKGREANVRTAIEKRSLVPRMIYLSIQCASASLKENIEANGSMYDPKISSELRFLLERYAKILGFPFNDAIQVVVGVLSGQKSSEAFNSDTVDWLNFAVFLNAWNLGSHELGLSDEDGCRPGTWHIVNSLLERYIVEKVRSMGPLISSLGCDLPTLVQLVTEPLAWHGLIIQSCVRSALPSGKRKKKSGSVDQSNSPVSNAIRDSIQSLCSIVEEVTKWLRVQIKKSEDENVEIILSSFHRKEQTVGPGQVFQVLQALISSTSDTELGDRISQTLKSWSHVDVARKLVTGQRKFPGPTLEVRDGDTLVIKVVNSARYNVTLHWHGIRQMRTPWADGPEYVTQCPIRPGATYTYRFTIENQEGTLWWHAHSKWLRATVYGALVIYPKLGSSYPFPQPNHEAPILLGEWWDRDPIAVLRQATFTGAAPNISDAYTINGQPGDLYRCSSKETARLPLDSGERILLRIINSALNQQLFFSVANHKLTVVGADAAYTKPFTTTVMMLGPDTAKFNLIDPPVRNTIGVPTGGWAVIRFVADNPGTWLMHCHIDAHLTWGLAMVFLVENGAGELQSIEPPPADLPPC</sequence>
<protein>
    <recommendedName>
        <fullName evidence="6">laccase</fullName>
        <ecNumber evidence="6">1.10.3.2</ecNumber>
    </recommendedName>
</protein>
<evidence type="ECO:0000259" key="16">
    <source>
        <dbReference type="Pfam" id="PF07732"/>
    </source>
</evidence>
<dbReference type="InterPro" id="IPR011990">
    <property type="entry name" value="TPR-like_helical_dom_sf"/>
</dbReference>
<evidence type="ECO:0000256" key="5">
    <source>
        <dbReference type="ARBA" id="ARBA00010609"/>
    </source>
</evidence>
<comment type="similarity">
    <text evidence="4">Belongs to the MDM20/NAA25 family.</text>
</comment>
<organism evidence="17 18">
    <name type="scientific">Vitis vinifera</name>
    <name type="common">Grape</name>
    <dbReference type="NCBI Taxonomy" id="29760"/>
    <lineage>
        <taxon>Eukaryota</taxon>
        <taxon>Viridiplantae</taxon>
        <taxon>Streptophyta</taxon>
        <taxon>Embryophyta</taxon>
        <taxon>Tracheophyta</taxon>
        <taxon>Spermatophyta</taxon>
        <taxon>Magnoliopsida</taxon>
        <taxon>eudicotyledons</taxon>
        <taxon>Gunneridae</taxon>
        <taxon>Pentapetalae</taxon>
        <taxon>rosids</taxon>
        <taxon>Vitales</taxon>
        <taxon>Vitaceae</taxon>
        <taxon>Viteae</taxon>
        <taxon>Vitis</taxon>
    </lineage>
</organism>
<evidence type="ECO:0000256" key="13">
    <source>
        <dbReference type="ARBA" id="ARBA00023185"/>
    </source>
</evidence>
<dbReference type="InterPro" id="IPR034285">
    <property type="entry name" value="CuRO_2_LCC"/>
</dbReference>
<keyword evidence="8" id="KW-0964">Secreted</keyword>